<keyword evidence="6" id="KW-0223">Dioxygenase</keyword>
<reference evidence="6 7" key="1">
    <citation type="journal article" date="2018" name="PLoS Genet.">
        <title>Population sequencing reveals clonal diversity and ancestral inbreeding in the grapevine cultivar Chardonnay.</title>
        <authorList>
            <person name="Roach M.J."/>
            <person name="Johnson D.L."/>
            <person name="Bohlmann J."/>
            <person name="van Vuuren H.J."/>
            <person name="Jones S.J."/>
            <person name="Pretorius I.S."/>
            <person name="Schmidt S.A."/>
            <person name="Borneman A.R."/>
        </authorList>
    </citation>
    <scope>NUCLEOTIDE SEQUENCE [LARGE SCALE GENOMIC DNA]</scope>
    <source>
        <strain evidence="7">cv. Chardonnay</strain>
        <tissue evidence="6">Leaf</tissue>
    </source>
</reference>
<dbReference type="GO" id="GO:0051213">
    <property type="term" value="F:dioxygenase activity"/>
    <property type="evidence" value="ECO:0007669"/>
    <property type="project" value="UniProtKB-KW"/>
</dbReference>
<dbReference type="PANTHER" id="PTHR47990">
    <property type="entry name" value="2-OXOGLUTARATE (2OG) AND FE(II)-DEPENDENT OXYGENASE SUPERFAMILY PROTEIN-RELATED"/>
    <property type="match status" value="1"/>
</dbReference>
<dbReference type="Proteomes" id="UP000288805">
    <property type="component" value="Unassembled WGS sequence"/>
</dbReference>
<dbReference type="AlphaFoldDB" id="A0A438G207"/>
<dbReference type="InterPro" id="IPR044861">
    <property type="entry name" value="IPNS-like_FE2OG_OXY"/>
</dbReference>
<comment type="similarity">
    <text evidence="3">Belongs to the iron/ascorbate-dependent oxidoreductase family.</text>
</comment>
<proteinExistence type="inferred from homology"/>
<gene>
    <name evidence="6" type="primary">GA2OX8_2</name>
    <name evidence="6" type="ORF">CK203_047399</name>
</gene>
<dbReference type="Pfam" id="PF14226">
    <property type="entry name" value="DIOX_N"/>
    <property type="match status" value="1"/>
</dbReference>
<dbReference type="EMBL" id="QGNW01000683">
    <property type="protein sequence ID" value="RVW66234.1"/>
    <property type="molecule type" value="Genomic_DNA"/>
</dbReference>
<evidence type="ECO:0000313" key="6">
    <source>
        <dbReference type="EMBL" id="RVW66234.1"/>
    </source>
</evidence>
<dbReference type="SUPFAM" id="SSF51197">
    <property type="entry name" value="Clavaminate synthase-like"/>
    <property type="match status" value="1"/>
</dbReference>
<keyword evidence="1 3" id="KW-0479">Metal-binding</keyword>
<dbReference type="Gene3D" id="2.60.120.330">
    <property type="entry name" value="B-lactam Antibiotic, Isopenicillin N Synthase, Chain"/>
    <property type="match status" value="1"/>
</dbReference>
<dbReference type="InterPro" id="IPR050231">
    <property type="entry name" value="Iron_ascorbate_oxido_reductase"/>
</dbReference>
<organism evidence="6 7">
    <name type="scientific">Vitis vinifera</name>
    <name type="common">Grape</name>
    <dbReference type="NCBI Taxonomy" id="29760"/>
    <lineage>
        <taxon>Eukaryota</taxon>
        <taxon>Viridiplantae</taxon>
        <taxon>Streptophyta</taxon>
        <taxon>Embryophyta</taxon>
        <taxon>Tracheophyta</taxon>
        <taxon>Spermatophyta</taxon>
        <taxon>Magnoliopsida</taxon>
        <taxon>eudicotyledons</taxon>
        <taxon>Gunneridae</taxon>
        <taxon>Pentapetalae</taxon>
        <taxon>rosids</taxon>
        <taxon>Vitales</taxon>
        <taxon>Vitaceae</taxon>
        <taxon>Viteae</taxon>
        <taxon>Vitis</taxon>
    </lineage>
</organism>
<dbReference type="InterPro" id="IPR026992">
    <property type="entry name" value="DIOX_N"/>
</dbReference>
<feature type="region of interest" description="Disordered" evidence="4">
    <location>
        <begin position="1"/>
        <end position="39"/>
    </location>
</feature>
<name>A0A438G207_VITVI</name>
<keyword evidence="2 3" id="KW-0408">Iron</keyword>
<accession>A0A438G207</accession>
<dbReference type="FunFam" id="2.60.120.330:FF:000054">
    <property type="entry name" value="1-aminocyclopropane-1-carboxylic acid oxidase-like protein"/>
    <property type="match status" value="1"/>
</dbReference>
<comment type="caution">
    <text evidence="6">The sequence shown here is derived from an EMBL/GenBank/DDBJ whole genome shotgun (WGS) entry which is preliminary data.</text>
</comment>
<evidence type="ECO:0000313" key="7">
    <source>
        <dbReference type="Proteomes" id="UP000288805"/>
    </source>
</evidence>
<dbReference type="Pfam" id="PF03171">
    <property type="entry name" value="2OG-FeII_Oxy"/>
    <property type="match status" value="1"/>
</dbReference>
<dbReference type="PROSITE" id="PS51471">
    <property type="entry name" value="FE2OG_OXY"/>
    <property type="match status" value="1"/>
</dbReference>
<protein>
    <submittedName>
        <fullName evidence="6">Gibberellin 2-beta-dioxygenase 8</fullName>
    </submittedName>
</protein>
<feature type="domain" description="Fe2OG dioxygenase" evidence="5">
    <location>
        <begin position="192"/>
        <end position="291"/>
    </location>
</feature>
<dbReference type="GO" id="GO:0046872">
    <property type="term" value="F:metal ion binding"/>
    <property type="evidence" value="ECO:0007669"/>
    <property type="project" value="UniProtKB-KW"/>
</dbReference>
<dbReference type="InterPro" id="IPR027443">
    <property type="entry name" value="IPNS-like_sf"/>
</dbReference>
<keyword evidence="3" id="KW-0560">Oxidoreductase</keyword>
<sequence>MAGTEVSSYPPLFREEKGSIHGGVEGEEGVKVGGGSSESDPLPVMDLECMEMEKLGEVCREWGIFRLVNHGIPLSLLSQLEDHAKRLFGLPFESKEAVFTTPVSYFWGTPALTKSGVALSQTPQNVNWVEGFNVPLSQLPLLQTQDPIIASFRLILEEYGRHLSRIARTLFDAMAKNLGHDPKQYESSLDESSGIVRVYRYPLRPNRDHASHMEVHTDSSVLSILNQDEVGGLEVLKDGEWLSASPISNTLVINVGDMMQVISNDKYKSVIHRVKVAKERERLSICYFVFPEENTVIKSSKYKPFSYNDFRNQVQEDIKTLGHKIGLERFKVNDDSD</sequence>
<evidence type="ECO:0000256" key="4">
    <source>
        <dbReference type="SAM" id="MobiDB-lite"/>
    </source>
</evidence>
<evidence type="ECO:0000256" key="3">
    <source>
        <dbReference type="RuleBase" id="RU003682"/>
    </source>
</evidence>
<evidence type="ECO:0000256" key="1">
    <source>
        <dbReference type="ARBA" id="ARBA00022723"/>
    </source>
</evidence>
<dbReference type="InterPro" id="IPR005123">
    <property type="entry name" value="Oxoglu/Fe-dep_dioxygenase_dom"/>
</dbReference>
<dbReference type="PRINTS" id="PR00682">
    <property type="entry name" value="IPNSYNTHASE"/>
</dbReference>
<evidence type="ECO:0000259" key="5">
    <source>
        <dbReference type="PROSITE" id="PS51471"/>
    </source>
</evidence>
<evidence type="ECO:0000256" key="2">
    <source>
        <dbReference type="ARBA" id="ARBA00023004"/>
    </source>
</evidence>